<organism evidence="1 2">
    <name type="scientific">Quercus rubra</name>
    <name type="common">Northern red oak</name>
    <name type="synonym">Quercus borealis</name>
    <dbReference type="NCBI Taxonomy" id="3512"/>
    <lineage>
        <taxon>Eukaryota</taxon>
        <taxon>Viridiplantae</taxon>
        <taxon>Streptophyta</taxon>
        <taxon>Embryophyta</taxon>
        <taxon>Tracheophyta</taxon>
        <taxon>Spermatophyta</taxon>
        <taxon>Magnoliopsida</taxon>
        <taxon>eudicotyledons</taxon>
        <taxon>Gunneridae</taxon>
        <taxon>Pentapetalae</taxon>
        <taxon>rosids</taxon>
        <taxon>fabids</taxon>
        <taxon>Fagales</taxon>
        <taxon>Fagaceae</taxon>
        <taxon>Quercus</taxon>
    </lineage>
</organism>
<evidence type="ECO:0000313" key="2">
    <source>
        <dbReference type="Proteomes" id="UP001324115"/>
    </source>
</evidence>
<evidence type="ECO:0000313" key="1">
    <source>
        <dbReference type="EMBL" id="KAK4549305.1"/>
    </source>
</evidence>
<keyword evidence="2" id="KW-1185">Reference proteome</keyword>
<dbReference type="EMBL" id="JAXUIC010000194">
    <property type="protein sequence ID" value="KAK4549305.1"/>
    <property type="molecule type" value="Genomic_DNA"/>
</dbReference>
<gene>
    <name evidence="1" type="ORF">RGQ29_032759</name>
</gene>
<name>A0AAN7I634_QUERU</name>
<dbReference type="PANTHER" id="PTHR35761:SF1">
    <property type="entry name" value="PROTEIN SENSITIVE TO UV 2"/>
    <property type="match status" value="1"/>
</dbReference>
<dbReference type="SUPFAM" id="SSF48371">
    <property type="entry name" value="ARM repeat"/>
    <property type="match status" value="1"/>
</dbReference>
<dbReference type="GO" id="GO:0006974">
    <property type="term" value="P:DNA damage response"/>
    <property type="evidence" value="ECO:0007669"/>
    <property type="project" value="InterPro"/>
</dbReference>
<protein>
    <submittedName>
        <fullName evidence="1">Uncharacterized protein</fullName>
    </submittedName>
</protein>
<comment type="caution">
    <text evidence="1">The sequence shown here is derived from an EMBL/GenBank/DDBJ whole genome shotgun (WGS) entry which is preliminary data.</text>
</comment>
<sequence>MEGPCNRDIAISVSCVDWVSLFEAMHQIIVRNTEECVRLEAVSVMIVILMRSNAYMEREKFGKATVFESLSQLLRKEAGLRVQRHAVHLLYLLLNCPKLLVMFCSGSNEGGTAAVPVDDDARPQKFIKVLQGLADCVACSGNGIQELTLRRNAITVLAFLASSGKPGFEIFVRSKLYREANFIMLILQVLVSEIDIEETAVCVESPEIFKERCVNVNLTEHFLKIRTLLIREALILLNRLVSNPAYSVTVLWVLTNSRDMASLTIDIATRLSWEYQRHGHSDCITRQMRESEIVNLARVFRKRVFTYLGHNIS</sequence>
<proteinExistence type="predicted"/>
<reference evidence="1 2" key="1">
    <citation type="journal article" date="2023" name="G3 (Bethesda)">
        <title>A haplotype-resolved chromosome-scale genome for Quercus rubra L. provides insights into the genetics of adaptive traits for red oak species.</title>
        <authorList>
            <person name="Kapoor B."/>
            <person name="Jenkins J."/>
            <person name="Schmutz J."/>
            <person name="Zhebentyayeva T."/>
            <person name="Kuelheim C."/>
            <person name="Coggeshall M."/>
            <person name="Heim C."/>
            <person name="Lasky J.R."/>
            <person name="Leites L."/>
            <person name="Islam-Faridi N."/>
            <person name="Romero-Severson J."/>
            <person name="DeLeo V.L."/>
            <person name="Lucas S.M."/>
            <person name="Lazic D."/>
            <person name="Gailing O."/>
            <person name="Carlson J."/>
            <person name="Staton M."/>
        </authorList>
    </citation>
    <scope>NUCLEOTIDE SEQUENCE [LARGE SCALE GENOMIC DNA]</scope>
    <source>
        <strain evidence="1">Pseudo-F2</strain>
    </source>
</reference>
<dbReference type="AlphaFoldDB" id="A0AAN7I634"/>
<dbReference type="InterPro" id="IPR044952">
    <property type="entry name" value="SUV2"/>
</dbReference>
<dbReference type="Proteomes" id="UP001324115">
    <property type="component" value="Unassembled WGS sequence"/>
</dbReference>
<dbReference type="InterPro" id="IPR016024">
    <property type="entry name" value="ARM-type_fold"/>
</dbReference>
<accession>A0AAN7I634</accession>
<dbReference type="PANTHER" id="PTHR35761">
    <property type="entry name" value="ATR INTERACTING PROTEIN"/>
    <property type="match status" value="1"/>
</dbReference>